<keyword evidence="2" id="KW-1185">Reference proteome</keyword>
<name>A0ABV6A343_9PSEU</name>
<dbReference type="SUPFAM" id="SSF51905">
    <property type="entry name" value="FAD/NAD(P)-binding domain"/>
    <property type="match status" value="1"/>
</dbReference>
<dbReference type="RefSeq" id="WP_377858006.1">
    <property type="nucleotide sequence ID" value="NZ_JBHLZU010000022.1"/>
</dbReference>
<protein>
    <submittedName>
        <fullName evidence="1">FAD-dependent oxidoreductase</fullName>
    </submittedName>
</protein>
<proteinExistence type="predicted"/>
<organism evidence="1 2">
    <name type="scientific">Allokutzneria oryzae</name>
    <dbReference type="NCBI Taxonomy" id="1378989"/>
    <lineage>
        <taxon>Bacteria</taxon>
        <taxon>Bacillati</taxon>
        <taxon>Actinomycetota</taxon>
        <taxon>Actinomycetes</taxon>
        <taxon>Pseudonocardiales</taxon>
        <taxon>Pseudonocardiaceae</taxon>
        <taxon>Allokutzneria</taxon>
    </lineage>
</organism>
<dbReference type="InterPro" id="IPR036188">
    <property type="entry name" value="FAD/NAD-bd_sf"/>
</dbReference>
<evidence type="ECO:0000313" key="2">
    <source>
        <dbReference type="Proteomes" id="UP001589693"/>
    </source>
</evidence>
<sequence>MARVIVCGGSVIGSATAMMLADDGHDVTVLEADPSPVPDDPAQAWNRWERRGVAQFRQPHNLLARVRHVLDEELPGTVAELLEAGCVWGSALASVPPGITDWTPCPEDDRFRFVTGRRPVVEAVLARAAARHPGITVRRGARVRGLLGSPGLVPRVHGVLLHDGEDLRADLVVDATGRLTKLGTWLEDLGGQAPHVESEDSGFVYYSRFFTGPEVPETVGPPYADIGTSSILTIPGDNGTWSISLTSGAKDVALRGLRDTEAFSRVVRACPLQAHWLDYGEPITDVVVTGGILDRMRRLVVDGTPIAEGVVAVGDAWACTNPSAARGLSSGLIHAQQLRAVAREGLDSLTERFDEVTERVVAPFFHSQIANDRHRLAQMDALREGCEPPPHDPMRSAFEAALTQDAEAFRALAEKVQCLAPEQEIFARPGFVERIMAFAGTSPIVPPVLGRRELLALVG</sequence>
<accession>A0ABV6A343</accession>
<dbReference type="Gene3D" id="3.50.50.60">
    <property type="entry name" value="FAD/NAD(P)-binding domain"/>
    <property type="match status" value="1"/>
</dbReference>
<evidence type="ECO:0000313" key="1">
    <source>
        <dbReference type="EMBL" id="MFB9907581.1"/>
    </source>
</evidence>
<dbReference type="EMBL" id="JBHLZU010000022">
    <property type="protein sequence ID" value="MFB9907581.1"/>
    <property type="molecule type" value="Genomic_DNA"/>
</dbReference>
<gene>
    <name evidence="1" type="ORF">ACFFQA_26915</name>
</gene>
<reference evidence="1 2" key="1">
    <citation type="submission" date="2024-09" db="EMBL/GenBank/DDBJ databases">
        <authorList>
            <person name="Sun Q."/>
            <person name="Mori K."/>
        </authorList>
    </citation>
    <scope>NUCLEOTIDE SEQUENCE [LARGE SCALE GENOMIC DNA]</scope>
    <source>
        <strain evidence="1 2">TBRC 7907</strain>
    </source>
</reference>
<dbReference type="Proteomes" id="UP001589693">
    <property type="component" value="Unassembled WGS sequence"/>
</dbReference>
<comment type="caution">
    <text evidence="1">The sequence shown here is derived from an EMBL/GenBank/DDBJ whole genome shotgun (WGS) entry which is preliminary data.</text>
</comment>